<reference evidence="2 3" key="1">
    <citation type="submission" date="2024-01" db="EMBL/GenBank/DDBJ databases">
        <title>Comparative genomics of Cryptococcus and Kwoniella reveals pathogenesis evolution and contrasting modes of karyotype evolution via chromosome fusion or intercentromeric recombination.</title>
        <authorList>
            <person name="Coelho M.A."/>
            <person name="David-Palma M."/>
            <person name="Shea T."/>
            <person name="Bowers K."/>
            <person name="McGinley-Smith S."/>
            <person name="Mohammad A.W."/>
            <person name="Gnirke A."/>
            <person name="Yurkov A.M."/>
            <person name="Nowrousian M."/>
            <person name="Sun S."/>
            <person name="Cuomo C.A."/>
            <person name="Heitman J."/>
        </authorList>
    </citation>
    <scope>NUCLEOTIDE SEQUENCE [LARGE SCALE GENOMIC DNA]</scope>
    <source>
        <strain evidence="2 3">CBS 6074</strain>
    </source>
</reference>
<dbReference type="EMBL" id="CP144105">
    <property type="protein sequence ID" value="WWC91040.1"/>
    <property type="molecule type" value="Genomic_DNA"/>
</dbReference>
<accession>A0AAX4K2Q2</accession>
<gene>
    <name evidence="2" type="ORF">L201_005980</name>
</gene>
<feature type="region of interest" description="Disordered" evidence="1">
    <location>
        <begin position="1"/>
        <end position="67"/>
    </location>
</feature>
<evidence type="ECO:0000256" key="1">
    <source>
        <dbReference type="SAM" id="MobiDB-lite"/>
    </source>
</evidence>
<dbReference type="AlphaFoldDB" id="A0AAX4K2Q2"/>
<keyword evidence="3" id="KW-1185">Reference proteome</keyword>
<organism evidence="2 3">
    <name type="scientific">Kwoniella dendrophila CBS 6074</name>
    <dbReference type="NCBI Taxonomy" id="1295534"/>
    <lineage>
        <taxon>Eukaryota</taxon>
        <taxon>Fungi</taxon>
        <taxon>Dikarya</taxon>
        <taxon>Basidiomycota</taxon>
        <taxon>Agaricomycotina</taxon>
        <taxon>Tremellomycetes</taxon>
        <taxon>Tremellales</taxon>
        <taxon>Cryptococcaceae</taxon>
        <taxon>Kwoniella</taxon>
    </lineage>
</organism>
<protein>
    <recommendedName>
        <fullName evidence="4">Small EDRK-rich factor-like N-terminal domain-containing protein</fullName>
    </recommendedName>
</protein>
<dbReference type="Proteomes" id="UP001355207">
    <property type="component" value="Chromosome 8"/>
</dbReference>
<sequence>MGRDKSNTNNNRQTKKEKMAEKKAKKAEQFDITHGKNKVRRNTGNQNNGDKNDVNGNGSKQIEQDHN</sequence>
<feature type="compositionally biased region" description="Low complexity" evidence="1">
    <location>
        <begin position="44"/>
        <end position="58"/>
    </location>
</feature>
<dbReference type="RefSeq" id="XP_066077803.1">
    <property type="nucleotide sequence ID" value="XM_066221706.1"/>
</dbReference>
<name>A0AAX4K2Q2_9TREE</name>
<feature type="compositionally biased region" description="Basic and acidic residues" evidence="1">
    <location>
        <begin position="14"/>
        <end position="34"/>
    </location>
</feature>
<proteinExistence type="predicted"/>
<dbReference type="GeneID" id="91096650"/>
<evidence type="ECO:0000313" key="3">
    <source>
        <dbReference type="Proteomes" id="UP001355207"/>
    </source>
</evidence>
<evidence type="ECO:0008006" key="4">
    <source>
        <dbReference type="Google" id="ProtNLM"/>
    </source>
</evidence>
<evidence type="ECO:0000313" key="2">
    <source>
        <dbReference type="EMBL" id="WWC91040.1"/>
    </source>
</evidence>